<evidence type="ECO:0000259" key="19">
    <source>
        <dbReference type="PROSITE" id="PS50011"/>
    </source>
</evidence>
<keyword evidence="11 17" id="KW-1133">Transmembrane helix</keyword>
<keyword evidence="12 17" id="KW-0472">Membrane</keyword>
<feature type="binding site" evidence="15">
    <location>
        <position position="369"/>
    </location>
    <ligand>
        <name>ATP</name>
        <dbReference type="ChEBI" id="CHEBI:30616"/>
    </ligand>
</feature>
<dbReference type="InterPro" id="IPR008271">
    <property type="entry name" value="Ser/Thr_kinase_AS"/>
</dbReference>
<evidence type="ECO:0000313" key="21">
    <source>
        <dbReference type="EMBL" id="PRQ54970.1"/>
    </source>
</evidence>
<dbReference type="GO" id="GO:0005524">
    <property type="term" value="F:ATP binding"/>
    <property type="evidence" value="ECO:0007669"/>
    <property type="project" value="UniProtKB-UniRule"/>
</dbReference>
<evidence type="ECO:0000256" key="10">
    <source>
        <dbReference type="ARBA" id="ARBA00022840"/>
    </source>
</evidence>
<feature type="domain" description="Protein kinase" evidence="19">
    <location>
        <begin position="341"/>
        <end position="626"/>
    </location>
</feature>
<feature type="chain" id="PRO_5015167234" description="Protein kinase domain-containing protein" evidence="18">
    <location>
        <begin position="25"/>
        <end position="663"/>
    </location>
</feature>
<dbReference type="PROSITE" id="PS00107">
    <property type="entry name" value="PROTEIN_KINASE_ATP"/>
    <property type="match status" value="1"/>
</dbReference>
<feature type="region of interest" description="Disordered" evidence="16">
    <location>
        <begin position="254"/>
        <end position="280"/>
    </location>
</feature>
<evidence type="ECO:0000256" key="2">
    <source>
        <dbReference type="ARBA" id="ARBA00022527"/>
    </source>
</evidence>
<sequence>MVFSSFGFGIFLSIQLLVLVIIEAVDLHFVCSNNRGNYTTGSVYQKNLDDFLSSLVTNESSNGYGLYNTSFGQDDDIIDKVYAIGLCRPDLIPDASLKSFKDSAYNLTRACPNQKEAIIWNEYCMVRYSNRSFHFELSPSNNQSTTRSLLSSDVDLFNSELEELIGVLKSQAAAGGLQKKFATESKRVMYSNNQSISGIVQCIPDLEEEECSFCLEEGLRQLQKCCYGMDSARFGNPSCNLRYDVYTTDDPAKYHEPRALSPPTPSANATKNSGGKKKSSTSAGTVIIIAMATVVSFLILIMSICIYLRVKYKRKRIEEEIKSAEALQFDFRSIRAATNNFSEANKLGRGGFGIVYRGILPDDKDIAVKRLSRDSAQGDLEFKTEVSLVARLQHRNLVRLLGFCLGKNEKILVYEFVPNGSLDQFIFGEVKRAHLDWDVRYKIIVGIARGLLYLHEDSRLKIIHRDLKASNILLDADMNPKVADFGMARLFDLDQSQGETRRVVGTYGYMAPEYVMRGQFSVKSDVFSFGVLVLEIVSGQKNSSFRNRGNVEDLLSYAWRNWRADTASNIIDPILSSGSRTEMMRCINIGLLCVQQNIADRPTMTSVILMLTGNSLSLPVPSQPAFFMGASDFSKAVELDQAQSSSSVQKSVNEASITELSPR</sequence>
<dbReference type="GO" id="GO:0009737">
    <property type="term" value="P:response to abscisic acid"/>
    <property type="evidence" value="ECO:0007669"/>
    <property type="project" value="UniProtKB-ARBA"/>
</dbReference>
<evidence type="ECO:0000256" key="17">
    <source>
        <dbReference type="SAM" id="Phobius"/>
    </source>
</evidence>
<gene>
    <name evidence="21" type="ORF">RchiOBHm_Chr1g0319461</name>
</gene>
<evidence type="ECO:0000256" key="11">
    <source>
        <dbReference type="ARBA" id="ARBA00022989"/>
    </source>
</evidence>
<proteinExistence type="predicted"/>
<evidence type="ECO:0000256" key="12">
    <source>
        <dbReference type="ARBA" id="ARBA00023136"/>
    </source>
</evidence>
<name>A0A2P6S8F0_ROSCH</name>
<feature type="domain" description="Gnk2-homologous" evidence="20">
    <location>
        <begin position="26"/>
        <end position="133"/>
    </location>
</feature>
<dbReference type="Gramene" id="PRQ54970">
    <property type="protein sequence ID" value="PRQ54970"/>
    <property type="gene ID" value="RchiOBHm_Chr1g0319461"/>
</dbReference>
<reference evidence="21 22" key="1">
    <citation type="journal article" date="2018" name="Nat. Genet.">
        <title>The Rosa genome provides new insights in the design of modern roses.</title>
        <authorList>
            <person name="Bendahmane M."/>
        </authorList>
    </citation>
    <scope>NUCLEOTIDE SEQUENCE [LARGE SCALE GENOMIC DNA]</scope>
    <source>
        <strain evidence="22">cv. Old Blush</strain>
    </source>
</reference>
<evidence type="ECO:0000256" key="4">
    <source>
        <dbReference type="ARBA" id="ARBA00022679"/>
    </source>
</evidence>
<feature type="compositionally biased region" description="Polar residues" evidence="16">
    <location>
        <begin position="653"/>
        <end position="663"/>
    </location>
</feature>
<feature type="signal peptide" evidence="18">
    <location>
        <begin position="1"/>
        <end position="24"/>
    </location>
</feature>
<dbReference type="AlphaFoldDB" id="A0A2P6S8F0"/>
<keyword evidence="13" id="KW-0675">Receptor</keyword>
<feature type="region of interest" description="Disordered" evidence="16">
    <location>
        <begin position="642"/>
        <end position="663"/>
    </location>
</feature>
<dbReference type="OMA" id="YGFLKVW"/>
<dbReference type="Pfam" id="PF01657">
    <property type="entry name" value="Stress-antifung"/>
    <property type="match status" value="2"/>
</dbReference>
<feature type="compositionally biased region" description="Low complexity" evidence="16">
    <location>
        <begin position="643"/>
        <end position="652"/>
    </location>
</feature>
<evidence type="ECO:0000256" key="5">
    <source>
        <dbReference type="ARBA" id="ARBA00022692"/>
    </source>
</evidence>
<organism evidence="21 22">
    <name type="scientific">Rosa chinensis</name>
    <name type="common">China rose</name>
    <dbReference type="NCBI Taxonomy" id="74649"/>
    <lineage>
        <taxon>Eukaryota</taxon>
        <taxon>Viridiplantae</taxon>
        <taxon>Streptophyta</taxon>
        <taxon>Embryophyta</taxon>
        <taxon>Tracheophyta</taxon>
        <taxon>Spermatophyta</taxon>
        <taxon>Magnoliopsida</taxon>
        <taxon>eudicotyledons</taxon>
        <taxon>Gunneridae</taxon>
        <taxon>Pentapetalae</taxon>
        <taxon>rosids</taxon>
        <taxon>fabids</taxon>
        <taxon>Rosales</taxon>
        <taxon>Rosaceae</taxon>
        <taxon>Rosoideae</taxon>
        <taxon>Rosoideae incertae sedis</taxon>
        <taxon>Rosa</taxon>
    </lineage>
</organism>
<evidence type="ECO:0000256" key="13">
    <source>
        <dbReference type="ARBA" id="ARBA00023170"/>
    </source>
</evidence>
<evidence type="ECO:0000256" key="8">
    <source>
        <dbReference type="ARBA" id="ARBA00022741"/>
    </source>
</evidence>
<evidence type="ECO:0000256" key="16">
    <source>
        <dbReference type="SAM" id="MobiDB-lite"/>
    </source>
</evidence>
<keyword evidence="22" id="KW-1185">Reference proteome</keyword>
<dbReference type="GO" id="GO:0005886">
    <property type="term" value="C:plasma membrane"/>
    <property type="evidence" value="ECO:0007669"/>
    <property type="project" value="TreeGrafter"/>
</dbReference>
<keyword evidence="8 15" id="KW-0547">Nucleotide-binding</keyword>
<dbReference type="SMART" id="SM00220">
    <property type="entry name" value="S_TKc"/>
    <property type="match status" value="1"/>
</dbReference>
<keyword evidence="6 18" id="KW-0732">Signal</keyword>
<dbReference type="InterPro" id="IPR038408">
    <property type="entry name" value="GNK2_sf"/>
</dbReference>
<evidence type="ECO:0000256" key="3">
    <source>
        <dbReference type="ARBA" id="ARBA00022553"/>
    </source>
</evidence>
<feature type="domain" description="Gnk2-homologous" evidence="20">
    <location>
        <begin position="137"/>
        <end position="248"/>
    </location>
</feature>
<dbReference type="SUPFAM" id="SSF56112">
    <property type="entry name" value="Protein kinase-like (PK-like)"/>
    <property type="match status" value="1"/>
</dbReference>
<comment type="subcellular location">
    <subcellularLocation>
        <location evidence="1">Membrane</location>
        <topology evidence="1">Single-pass membrane protein</topology>
    </subcellularLocation>
</comment>
<evidence type="ECO:0000256" key="9">
    <source>
        <dbReference type="ARBA" id="ARBA00022777"/>
    </source>
</evidence>
<dbReference type="PROSITE" id="PS51473">
    <property type="entry name" value="GNK2"/>
    <property type="match status" value="2"/>
</dbReference>
<keyword evidence="7" id="KW-0677">Repeat</keyword>
<dbReference type="Gene3D" id="3.30.200.20">
    <property type="entry name" value="Phosphorylase Kinase, domain 1"/>
    <property type="match status" value="1"/>
</dbReference>
<evidence type="ECO:0000256" key="18">
    <source>
        <dbReference type="SAM" id="SignalP"/>
    </source>
</evidence>
<keyword evidence="9" id="KW-0418">Kinase</keyword>
<dbReference type="InterPro" id="IPR011009">
    <property type="entry name" value="Kinase-like_dom_sf"/>
</dbReference>
<dbReference type="Pfam" id="PF07714">
    <property type="entry name" value="PK_Tyr_Ser-Thr"/>
    <property type="match status" value="1"/>
</dbReference>
<comment type="caution">
    <text evidence="21">The sequence shown here is derived from an EMBL/GenBank/DDBJ whole genome shotgun (WGS) entry which is preliminary data.</text>
</comment>
<evidence type="ECO:0000256" key="15">
    <source>
        <dbReference type="PROSITE-ProRule" id="PRU10141"/>
    </source>
</evidence>
<dbReference type="CDD" id="cd14066">
    <property type="entry name" value="STKc_IRAK"/>
    <property type="match status" value="1"/>
</dbReference>
<keyword evidence="5 17" id="KW-0812">Transmembrane</keyword>
<evidence type="ECO:0000256" key="6">
    <source>
        <dbReference type="ARBA" id="ARBA00022729"/>
    </source>
</evidence>
<dbReference type="InterPro" id="IPR001245">
    <property type="entry name" value="Ser-Thr/Tyr_kinase_cat_dom"/>
</dbReference>
<protein>
    <recommendedName>
        <fullName evidence="23">Protein kinase domain-containing protein</fullName>
    </recommendedName>
</protein>
<dbReference type="Gene3D" id="1.10.510.10">
    <property type="entry name" value="Transferase(Phosphotransferase) domain 1"/>
    <property type="match status" value="1"/>
</dbReference>
<keyword evidence="2" id="KW-0723">Serine/threonine-protein kinase</keyword>
<dbReference type="FunFam" id="1.10.510.10:FF:000343">
    <property type="entry name" value="Cysteine-rich receptor-like protein kinase 28"/>
    <property type="match status" value="1"/>
</dbReference>
<evidence type="ECO:0008006" key="23">
    <source>
        <dbReference type="Google" id="ProtNLM"/>
    </source>
</evidence>
<dbReference type="Proteomes" id="UP000238479">
    <property type="component" value="Chromosome 1"/>
</dbReference>
<dbReference type="FunFam" id="3.30.200.20:FF:000142">
    <property type="entry name" value="Cysteine-rich receptor-like protein kinase 10"/>
    <property type="match status" value="1"/>
</dbReference>
<keyword evidence="3" id="KW-0597">Phosphoprotein</keyword>
<evidence type="ECO:0000256" key="7">
    <source>
        <dbReference type="ARBA" id="ARBA00022737"/>
    </source>
</evidence>
<feature type="transmembrane region" description="Helical" evidence="17">
    <location>
        <begin position="286"/>
        <end position="308"/>
    </location>
</feature>
<dbReference type="EMBL" id="PDCK01000039">
    <property type="protein sequence ID" value="PRQ54970.1"/>
    <property type="molecule type" value="Genomic_DNA"/>
</dbReference>
<dbReference type="PANTHER" id="PTHR27002">
    <property type="entry name" value="RECEPTOR-LIKE SERINE/THREONINE-PROTEIN KINASE SD1-8"/>
    <property type="match status" value="1"/>
</dbReference>
<dbReference type="PROSITE" id="PS00108">
    <property type="entry name" value="PROTEIN_KINASE_ST"/>
    <property type="match status" value="1"/>
</dbReference>
<dbReference type="InterPro" id="IPR000719">
    <property type="entry name" value="Prot_kinase_dom"/>
</dbReference>
<evidence type="ECO:0000256" key="1">
    <source>
        <dbReference type="ARBA" id="ARBA00004167"/>
    </source>
</evidence>
<evidence type="ECO:0000259" key="20">
    <source>
        <dbReference type="PROSITE" id="PS51473"/>
    </source>
</evidence>
<evidence type="ECO:0000313" key="22">
    <source>
        <dbReference type="Proteomes" id="UP000238479"/>
    </source>
</evidence>
<keyword evidence="4 21" id="KW-0808">Transferase</keyword>
<keyword evidence="14" id="KW-0325">Glycoprotein</keyword>
<dbReference type="InterPro" id="IPR002902">
    <property type="entry name" value="GNK2"/>
</dbReference>
<accession>A0A2P6S8F0</accession>
<dbReference type="InterPro" id="IPR017441">
    <property type="entry name" value="Protein_kinase_ATP_BS"/>
</dbReference>
<dbReference type="Gene3D" id="3.30.430.20">
    <property type="entry name" value="Gnk2 domain, C-X8-C-X2-C motif"/>
    <property type="match status" value="2"/>
</dbReference>
<dbReference type="CDD" id="cd23509">
    <property type="entry name" value="Gnk2-like"/>
    <property type="match status" value="2"/>
</dbReference>
<keyword evidence="10 15" id="KW-0067">ATP-binding</keyword>
<evidence type="ECO:0000256" key="14">
    <source>
        <dbReference type="ARBA" id="ARBA00023180"/>
    </source>
</evidence>
<dbReference type="PROSITE" id="PS50011">
    <property type="entry name" value="PROTEIN_KINASE_DOM"/>
    <property type="match status" value="1"/>
</dbReference>
<dbReference type="PANTHER" id="PTHR27002:SF1104">
    <property type="entry name" value="CYSTEINE-RICH RECEPTOR-LIKE PROTEIN KINASE 27-RELATED"/>
    <property type="match status" value="1"/>
</dbReference>
<dbReference type="GO" id="GO:0004674">
    <property type="term" value="F:protein serine/threonine kinase activity"/>
    <property type="evidence" value="ECO:0007669"/>
    <property type="project" value="UniProtKB-KW"/>
</dbReference>